<feature type="binding site" evidence="15">
    <location>
        <position position="455"/>
    </location>
    <ligand>
        <name>Mg(2+)</name>
        <dbReference type="ChEBI" id="CHEBI:18420"/>
        <note>shared with alpha subunit</note>
    </ligand>
</feature>
<comment type="catalytic activity">
    <reaction evidence="14 15">
        <text>tRNA(Phe) + L-phenylalanine + ATP = L-phenylalanyl-tRNA(Phe) + AMP + diphosphate + H(+)</text>
        <dbReference type="Rhea" id="RHEA:19413"/>
        <dbReference type="Rhea" id="RHEA-COMP:9668"/>
        <dbReference type="Rhea" id="RHEA-COMP:9699"/>
        <dbReference type="ChEBI" id="CHEBI:15378"/>
        <dbReference type="ChEBI" id="CHEBI:30616"/>
        <dbReference type="ChEBI" id="CHEBI:33019"/>
        <dbReference type="ChEBI" id="CHEBI:58095"/>
        <dbReference type="ChEBI" id="CHEBI:78442"/>
        <dbReference type="ChEBI" id="CHEBI:78531"/>
        <dbReference type="ChEBI" id="CHEBI:456215"/>
        <dbReference type="EC" id="6.1.1.20"/>
    </reaction>
</comment>
<dbReference type="InterPro" id="IPR036690">
    <property type="entry name" value="Fdx_antiC-bd_sf"/>
</dbReference>
<dbReference type="HAMAP" id="MF_00283">
    <property type="entry name" value="Phe_tRNA_synth_beta1"/>
    <property type="match status" value="1"/>
</dbReference>
<evidence type="ECO:0000256" key="5">
    <source>
        <dbReference type="ARBA" id="ARBA00022555"/>
    </source>
</evidence>
<proteinExistence type="inferred from homology"/>
<evidence type="ECO:0000256" key="9">
    <source>
        <dbReference type="ARBA" id="ARBA00022840"/>
    </source>
</evidence>
<evidence type="ECO:0000259" key="17">
    <source>
        <dbReference type="PROSITE" id="PS50886"/>
    </source>
</evidence>
<dbReference type="CDD" id="cd02796">
    <property type="entry name" value="tRNA_bind_bactPheRS"/>
    <property type="match status" value="1"/>
</dbReference>
<dbReference type="SUPFAM" id="SSF55681">
    <property type="entry name" value="Class II aaRS and biotin synthetases"/>
    <property type="match status" value="1"/>
</dbReference>
<dbReference type="PROSITE" id="PS51447">
    <property type="entry name" value="FDX_ACB"/>
    <property type="match status" value="1"/>
</dbReference>
<dbReference type="InterPro" id="IPR004532">
    <property type="entry name" value="Phe-tRNA-ligase_IIc_bsu_bact"/>
</dbReference>
<dbReference type="Gene3D" id="3.30.930.10">
    <property type="entry name" value="Bira Bifunctional Protein, Domain 2"/>
    <property type="match status" value="1"/>
</dbReference>
<dbReference type="CDD" id="cd00769">
    <property type="entry name" value="PheRS_beta_core"/>
    <property type="match status" value="1"/>
</dbReference>
<dbReference type="InterPro" id="IPR045864">
    <property type="entry name" value="aa-tRNA-synth_II/BPL/LPL"/>
</dbReference>
<dbReference type="Gene3D" id="3.30.56.10">
    <property type="match status" value="2"/>
</dbReference>
<dbReference type="AlphaFoldDB" id="A0A6S6SQC1"/>
<dbReference type="SMART" id="SM00873">
    <property type="entry name" value="B3_4"/>
    <property type="match status" value="1"/>
</dbReference>
<dbReference type="EC" id="6.1.1.20" evidence="15"/>
<evidence type="ECO:0000256" key="15">
    <source>
        <dbReference type="HAMAP-Rule" id="MF_00283"/>
    </source>
</evidence>
<dbReference type="InterPro" id="IPR045060">
    <property type="entry name" value="Phe-tRNA-ligase_IIc_bsu"/>
</dbReference>
<evidence type="ECO:0000256" key="6">
    <source>
        <dbReference type="ARBA" id="ARBA00022598"/>
    </source>
</evidence>
<dbReference type="NCBIfam" id="TIGR00472">
    <property type="entry name" value="pheT_bact"/>
    <property type="match status" value="1"/>
</dbReference>
<keyword evidence="10 15" id="KW-0460">Magnesium</keyword>
<feature type="binding site" evidence="15">
    <location>
        <position position="454"/>
    </location>
    <ligand>
        <name>Mg(2+)</name>
        <dbReference type="ChEBI" id="CHEBI:18420"/>
        <note>shared with alpha subunit</note>
    </ligand>
</feature>
<keyword evidence="4 15" id="KW-0963">Cytoplasm</keyword>
<dbReference type="InterPro" id="IPR033714">
    <property type="entry name" value="tRNA_bind_bactPheRS"/>
</dbReference>
<evidence type="ECO:0000256" key="8">
    <source>
        <dbReference type="ARBA" id="ARBA00022741"/>
    </source>
</evidence>
<evidence type="ECO:0000256" key="2">
    <source>
        <dbReference type="ARBA" id="ARBA00008653"/>
    </source>
</evidence>
<dbReference type="Pfam" id="PF17759">
    <property type="entry name" value="tRNA_synthFbeta"/>
    <property type="match status" value="1"/>
</dbReference>
<dbReference type="PANTHER" id="PTHR10947">
    <property type="entry name" value="PHENYLALANYL-TRNA SYNTHETASE BETA CHAIN AND LEUCINE-RICH REPEAT-CONTAINING PROTEIN 47"/>
    <property type="match status" value="1"/>
</dbReference>
<dbReference type="GO" id="GO:0004826">
    <property type="term" value="F:phenylalanine-tRNA ligase activity"/>
    <property type="evidence" value="ECO:0007669"/>
    <property type="project" value="UniProtKB-UniRule"/>
</dbReference>
<evidence type="ECO:0000256" key="16">
    <source>
        <dbReference type="PROSITE-ProRule" id="PRU00209"/>
    </source>
</evidence>
<keyword evidence="6 15" id="KW-0436">Ligase</keyword>
<evidence type="ECO:0000256" key="14">
    <source>
        <dbReference type="ARBA" id="ARBA00049255"/>
    </source>
</evidence>
<keyword evidence="11 16" id="KW-0694">RNA-binding</keyword>
<evidence type="ECO:0000313" key="20">
    <source>
        <dbReference type="EMBL" id="CAA6805514.1"/>
    </source>
</evidence>
<feature type="domain" description="FDX-ACB" evidence="18">
    <location>
        <begin position="686"/>
        <end position="778"/>
    </location>
</feature>
<dbReference type="Gene3D" id="2.40.50.140">
    <property type="entry name" value="Nucleic acid-binding proteins"/>
    <property type="match status" value="1"/>
</dbReference>
<evidence type="ECO:0000256" key="7">
    <source>
        <dbReference type="ARBA" id="ARBA00022723"/>
    </source>
</evidence>
<comment type="similarity">
    <text evidence="2 15">Belongs to the phenylalanyl-tRNA synthetase beta subunit family. Type 1 subfamily.</text>
</comment>
<dbReference type="PROSITE" id="PS51483">
    <property type="entry name" value="B5"/>
    <property type="match status" value="1"/>
</dbReference>
<evidence type="ECO:0000259" key="18">
    <source>
        <dbReference type="PROSITE" id="PS51447"/>
    </source>
</evidence>
<keyword evidence="9 15" id="KW-0067">ATP-binding</keyword>
<feature type="domain" description="B5" evidence="19">
    <location>
        <begin position="391"/>
        <end position="467"/>
    </location>
</feature>
<dbReference type="Pfam" id="PF03147">
    <property type="entry name" value="FDX-ACB"/>
    <property type="match status" value="1"/>
</dbReference>
<evidence type="ECO:0000256" key="10">
    <source>
        <dbReference type="ARBA" id="ARBA00022842"/>
    </source>
</evidence>
<evidence type="ECO:0000256" key="13">
    <source>
        <dbReference type="ARBA" id="ARBA00023146"/>
    </source>
</evidence>
<keyword evidence="13 15" id="KW-0030">Aminoacyl-tRNA synthetase</keyword>
<dbReference type="InterPro" id="IPR012340">
    <property type="entry name" value="NA-bd_OB-fold"/>
</dbReference>
<dbReference type="Gene3D" id="3.30.70.380">
    <property type="entry name" value="Ferrodoxin-fold anticodon-binding domain"/>
    <property type="match status" value="1"/>
</dbReference>
<sequence length="778" mass="86738">MIITRTWLNNFLDISEISNDTLYKTLNAIGLEVDSLTTHTIPEKIVVGKILSCEKHPDADKLNVCQIEINAGTVRQIVCGAANVVHAEYVAVATIGAKLGEDFEIKHAKLRGVESEGMVCSASELGLPNIGDGIMILDESVGELIVGKEINEYSKLSDTVIEIELTANRGDCLSVHGVARDLSAALNIPMKKFDYESQNNEKIGLARVTKLTTEGEIKASLEYAMAHIESLHTSLLFALRLAFVEALKQDALANILKYITHSTGVILRAYDVSHINLEDDTKLLINVKNVNDVVHISLDNKLSAYLGINQEEASQATEKSTQILFQASYINPTILVDVVSEQKLSTDELYYNTSRGSEPNLCFGISYLTYLFENYNISKLFDGTISISQDVEDKIITASTEEICQIIGNEIPKMEIINILKSLGFIVQTTAEDKFGVTIPAYRHDIQNIQDITEEVVRIIGIDNIEAKALKFIEKNRNNSSMKKYYVKKELRSRAVATGFDESISYAFTDKTLLEKYNFPTVNEELDLINPITTDFNTLRTTILINLLQAAQRNVNYSKKSTALFEIGTIFNALREEKEVLSLIYTGQKESENVSNAGKPNNIDFESFVKKISSVIGNFELRTAVQTNKIIHPYQSADIIINNQTCGYLSKVHPSVCEAFDLKETFVAEIDFLALIPEHINANPISKFQGVYKDLSFVIDKNTPYSQVSLSISTLKLPLLKNFYAVDVYEDEVLGDEKSLSLRLFIQSLESTLKDKEIDETVTAIIEALEATYGARLR</sequence>
<dbReference type="FunFam" id="2.40.50.140:FF:000045">
    <property type="entry name" value="Phenylalanine--tRNA ligase beta subunit"/>
    <property type="match status" value="1"/>
</dbReference>
<evidence type="ECO:0000256" key="12">
    <source>
        <dbReference type="ARBA" id="ARBA00022917"/>
    </source>
</evidence>
<dbReference type="SMART" id="SM00874">
    <property type="entry name" value="B5"/>
    <property type="match status" value="1"/>
</dbReference>
<dbReference type="Pfam" id="PF03484">
    <property type="entry name" value="B5"/>
    <property type="match status" value="1"/>
</dbReference>
<dbReference type="SMART" id="SM00896">
    <property type="entry name" value="FDX-ACB"/>
    <property type="match status" value="1"/>
</dbReference>
<dbReference type="NCBIfam" id="NF045760">
    <property type="entry name" value="YtpR"/>
    <property type="match status" value="1"/>
</dbReference>
<dbReference type="SUPFAM" id="SSF54991">
    <property type="entry name" value="Anticodon-binding domain of PheRS"/>
    <property type="match status" value="1"/>
</dbReference>
<dbReference type="InterPro" id="IPR009061">
    <property type="entry name" value="DNA-bd_dom_put_sf"/>
</dbReference>
<dbReference type="SUPFAM" id="SSF50249">
    <property type="entry name" value="Nucleic acid-binding proteins"/>
    <property type="match status" value="1"/>
</dbReference>
<name>A0A6S6SQC1_9BACT</name>
<dbReference type="GO" id="GO:0009328">
    <property type="term" value="C:phenylalanine-tRNA ligase complex"/>
    <property type="evidence" value="ECO:0007669"/>
    <property type="project" value="TreeGrafter"/>
</dbReference>
<keyword evidence="7 15" id="KW-0479">Metal-binding</keyword>
<comment type="cofactor">
    <cofactor evidence="15">
        <name>Mg(2+)</name>
        <dbReference type="ChEBI" id="CHEBI:18420"/>
    </cofactor>
    <text evidence="15">Binds 2 magnesium ions per tetramer.</text>
</comment>
<comment type="subunit">
    <text evidence="3 15">Tetramer of two alpha and two beta subunits.</text>
</comment>
<dbReference type="GO" id="GO:0000049">
    <property type="term" value="F:tRNA binding"/>
    <property type="evidence" value="ECO:0007669"/>
    <property type="project" value="UniProtKB-UniRule"/>
</dbReference>
<dbReference type="GO" id="GO:0000287">
    <property type="term" value="F:magnesium ion binding"/>
    <property type="evidence" value="ECO:0007669"/>
    <property type="project" value="UniProtKB-UniRule"/>
</dbReference>
<keyword evidence="5 16" id="KW-0820">tRNA-binding</keyword>
<feature type="binding site" evidence="15">
    <location>
        <position position="451"/>
    </location>
    <ligand>
        <name>Mg(2+)</name>
        <dbReference type="ChEBI" id="CHEBI:18420"/>
        <note>shared with alpha subunit</note>
    </ligand>
</feature>
<evidence type="ECO:0000259" key="19">
    <source>
        <dbReference type="PROSITE" id="PS51483"/>
    </source>
</evidence>
<evidence type="ECO:0000256" key="11">
    <source>
        <dbReference type="ARBA" id="ARBA00022884"/>
    </source>
</evidence>
<dbReference type="SUPFAM" id="SSF46955">
    <property type="entry name" value="Putative DNA-binding domain"/>
    <property type="match status" value="1"/>
</dbReference>
<reference evidence="20" key="1">
    <citation type="submission" date="2020-01" db="EMBL/GenBank/DDBJ databases">
        <authorList>
            <person name="Meier V. D."/>
            <person name="Meier V D."/>
        </authorList>
    </citation>
    <scope>NUCLEOTIDE SEQUENCE</scope>
    <source>
        <strain evidence="20">HLG_WM_MAG_04</strain>
    </source>
</reference>
<dbReference type="SUPFAM" id="SSF56037">
    <property type="entry name" value="PheT/TilS domain"/>
    <property type="match status" value="1"/>
</dbReference>
<evidence type="ECO:0000256" key="1">
    <source>
        <dbReference type="ARBA" id="ARBA00004496"/>
    </source>
</evidence>
<dbReference type="EMBL" id="CACVAX010000013">
    <property type="protein sequence ID" value="CAA6805514.1"/>
    <property type="molecule type" value="Genomic_DNA"/>
</dbReference>
<dbReference type="Pfam" id="PF01588">
    <property type="entry name" value="tRNA_bind"/>
    <property type="match status" value="1"/>
</dbReference>
<dbReference type="InterPro" id="IPR041616">
    <property type="entry name" value="PheRS_beta_core"/>
</dbReference>
<evidence type="ECO:0000256" key="3">
    <source>
        <dbReference type="ARBA" id="ARBA00011209"/>
    </source>
</evidence>
<comment type="subcellular location">
    <subcellularLocation>
        <location evidence="1 15">Cytoplasm</location>
    </subcellularLocation>
</comment>
<dbReference type="PROSITE" id="PS50886">
    <property type="entry name" value="TRBD"/>
    <property type="match status" value="1"/>
</dbReference>
<keyword evidence="12 15" id="KW-0648">Protein biosynthesis</keyword>
<keyword evidence="8 15" id="KW-0547">Nucleotide-binding</keyword>
<evidence type="ECO:0000256" key="4">
    <source>
        <dbReference type="ARBA" id="ARBA00022490"/>
    </source>
</evidence>
<dbReference type="InterPro" id="IPR002547">
    <property type="entry name" value="tRNA-bd_dom"/>
</dbReference>
<dbReference type="GO" id="GO:0005524">
    <property type="term" value="F:ATP binding"/>
    <property type="evidence" value="ECO:0007669"/>
    <property type="project" value="UniProtKB-UniRule"/>
</dbReference>
<protein>
    <recommendedName>
        <fullName evidence="15">Phenylalanine--tRNA ligase beta subunit</fullName>
        <ecNumber evidence="15">6.1.1.20</ecNumber>
    </recommendedName>
    <alternativeName>
        <fullName evidence="15">Phenylalanyl-tRNA synthetase beta subunit</fullName>
        <shortName evidence="15">PheRS</shortName>
    </alternativeName>
</protein>
<dbReference type="GO" id="GO:0006432">
    <property type="term" value="P:phenylalanyl-tRNA aminoacylation"/>
    <property type="evidence" value="ECO:0007669"/>
    <property type="project" value="UniProtKB-UniRule"/>
</dbReference>
<dbReference type="InterPro" id="IPR005121">
    <property type="entry name" value="Fdx_antiC-bd"/>
</dbReference>
<dbReference type="InterPro" id="IPR005147">
    <property type="entry name" value="tRNA_synthase_B5-dom"/>
</dbReference>
<dbReference type="PANTHER" id="PTHR10947:SF0">
    <property type="entry name" value="PHENYLALANINE--TRNA LIGASE BETA SUBUNIT"/>
    <property type="match status" value="1"/>
</dbReference>
<feature type="domain" description="TRNA-binding" evidence="17">
    <location>
        <begin position="39"/>
        <end position="151"/>
    </location>
</feature>
<accession>A0A6S6SQC1</accession>
<feature type="binding site" evidence="15">
    <location>
        <position position="445"/>
    </location>
    <ligand>
        <name>Mg(2+)</name>
        <dbReference type="ChEBI" id="CHEBI:18420"/>
        <note>shared with alpha subunit</note>
    </ligand>
</feature>
<gene>
    <name evidence="15" type="primary">pheT</name>
    <name evidence="20" type="ORF">HELGO_WM3085</name>
</gene>
<organism evidence="20">
    <name type="scientific">uncultured Sulfurovum sp</name>
    <dbReference type="NCBI Taxonomy" id="269237"/>
    <lineage>
        <taxon>Bacteria</taxon>
        <taxon>Pseudomonadati</taxon>
        <taxon>Campylobacterota</taxon>
        <taxon>Epsilonproteobacteria</taxon>
        <taxon>Campylobacterales</taxon>
        <taxon>Sulfurovaceae</taxon>
        <taxon>Sulfurovum</taxon>
        <taxon>environmental samples</taxon>
    </lineage>
</organism>
<dbReference type="InterPro" id="IPR005146">
    <property type="entry name" value="B3/B4_tRNA-bd"/>
</dbReference>